<dbReference type="GO" id="GO:0050832">
    <property type="term" value="P:defense response to fungus"/>
    <property type="evidence" value="ECO:0007669"/>
    <property type="project" value="UniProtKB-ARBA"/>
</dbReference>
<name>A0A9D5H688_9LILI</name>
<evidence type="ECO:0000256" key="8">
    <source>
        <dbReference type="ARBA" id="ARBA00022821"/>
    </source>
</evidence>
<comment type="caution">
    <text evidence="15">Lacks conserved residue(s) required for the propagation of feature annotation.</text>
</comment>
<accession>A0A9D5H688</accession>
<evidence type="ECO:0000256" key="6">
    <source>
        <dbReference type="ARBA" id="ARBA00022771"/>
    </source>
</evidence>
<organism evidence="19 20">
    <name type="scientific">Dioscorea zingiberensis</name>
    <dbReference type="NCBI Taxonomy" id="325984"/>
    <lineage>
        <taxon>Eukaryota</taxon>
        <taxon>Viridiplantae</taxon>
        <taxon>Streptophyta</taxon>
        <taxon>Embryophyta</taxon>
        <taxon>Tracheophyta</taxon>
        <taxon>Spermatophyta</taxon>
        <taxon>Magnoliopsida</taxon>
        <taxon>Liliopsida</taxon>
        <taxon>Dioscoreales</taxon>
        <taxon>Dioscoreaceae</taxon>
        <taxon>Dioscorea</taxon>
    </lineage>
</organism>
<dbReference type="SUPFAM" id="SSF48403">
    <property type="entry name" value="Ankyrin repeat"/>
    <property type="match status" value="1"/>
</dbReference>
<dbReference type="CDD" id="cd18310">
    <property type="entry name" value="BTB_POZ_NPR_plant"/>
    <property type="match status" value="1"/>
</dbReference>
<keyword evidence="5" id="KW-0677">Repeat</keyword>
<dbReference type="Proteomes" id="UP001085076">
    <property type="component" value="Miscellaneous, Linkage group lg08"/>
</dbReference>
<dbReference type="PROSITE" id="PS52046">
    <property type="entry name" value="ZF_C2HC_NPR"/>
    <property type="match status" value="1"/>
</dbReference>
<dbReference type="InterPro" id="IPR024228">
    <property type="entry name" value="NPR_central_dom"/>
</dbReference>
<dbReference type="InterPro" id="IPR036770">
    <property type="entry name" value="Ankyrin_rpt-contain_sf"/>
</dbReference>
<keyword evidence="4" id="KW-0479">Metal-binding</keyword>
<dbReference type="SUPFAM" id="SSF54695">
    <property type="entry name" value="POZ domain"/>
    <property type="match status" value="1"/>
</dbReference>
<dbReference type="Pfam" id="PF00651">
    <property type="entry name" value="BTB"/>
    <property type="match status" value="1"/>
</dbReference>
<dbReference type="Pfam" id="PF12313">
    <property type="entry name" value="NPR1_like_C"/>
    <property type="match status" value="1"/>
</dbReference>
<sequence>MESPPGNVTVPMDSSQLMALSDSENGSSVCYQVGDLSSGVDADAEALRRLSDNLASLFDSPELAPFADAFFVVENDGDDPPREVPVHRCLLSARSPFFRDVFLKKDKGLVRIKISELVQGFRVGNEALMTVLGYLYSGRVGALPRGVCVCVDDECLHVGCRPVVDFMVQALYASFVFQVSELVNLFQRHLLDVLDKVAVDDTLVILSAVNLCDKLCSRLLAKCIEVIVKSDLDVVTLEKVLPVELVKQIMDSRLSLGLLGPESSDYPDKHAKRIHRALDSDDVELVQMLLKEGHTTLDGACALHYAVAHCDSKTTKELLEMGLADVNHRNLRGYTVLHIAAMRKDPQIIVSLLTKGAQPSDQTLDGRTALQISKRLTRSVDYTRVTEKGKFAHTDRLCVEILELAERKEPLLGEASVSLAMASDDLRIKLLYLENRVALARMLFPVEAKVAMEIAQVDGTLEFSLGSTPSTHNGNQRTAVDLNDTPFQIREEHLARMKALSKTVELGKRFFPRCSEVLNKIMDDEVSELYISQYTTEERKRRYVELQDILKKAFYEDKEEFDRSGLSSSSSSSSVGMRTKVARR</sequence>
<keyword evidence="6 15" id="KW-0863">Zinc-finger</keyword>
<feature type="domain" description="BTB" evidence="17">
    <location>
        <begin position="67"/>
        <end position="144"/>
    </location>
</feature>
<dbReference type="Pfam" id="PF11900">
    <property type="entry name" value="DUF3420"/>
    <property type="match status" value="1"/>
</dbReference>
<dbReference type="SMART" id="SM00248">
    <property type="entry name" value="ANK"/>
    <property type="match status" value="3"/>
</dbReference>
<dbReference type="GO" id="GO:2000031">
    <property type="term" value="P:regulation of salicylic acid mediated signaling pathway"/>
    <property type="evidence" value="ECO:0007669"/>
    <property type="project" value="InterPro"/>
</dbReference>
<dbReference type="GO" id="GO:0008270">
    <property type="term" value="F:zinc ion binding"/>
    <property type="evidence" value="ECO:0007669"/>
    <property type="project" value="UniProtKB-KW"/>
</dbReference>
<keyword evidence="7" id="KW-0833">Ubl conjugation pathway</keyword>
<comment type="pathway">
    <text evidence="2">Protein modification; protein ubiquitination.</text>
</comment>
<dbReference type="SMART" id="SM00225">
    <property type="entry name" value="BTB"/>
    <property type="match status" value="1"/>
</dbReference>
<dbReference type="GO" id="GO:0005737">
    <property type="term" value="C:cytoplasm"/>
    <property type="evidence" value="ECO:0007669"/>
    <property type="project" value="UniProtKB-SubCell"/>
</dbReference>
<reference evidence="19" key="2">
    <citation type="journal article" date="2022" name="Hortic Res">
        <title>The genome of Dioscorea zingiberensis sheds light on the biosynthesis, origin and evolution of the medicinally important diosgenin saponins.</title>
        <authorList>
            <person name="Li Y."/>
            <person name="Tan C."/>
            <person name="Li Z."/>
            <person name="Guo J."/>
            <person name="Li S."/>
            <person name="Chen X."/>
            <person name="Wang C."/>
            <person name="Dai X."/>
            <person name="Yang H."/>
            <person name="Song W."/>
            <person name="Hou L."/>
            <person name="Xu J."/>
            <person name="Tong Z."/>
            <person name="Xu A."/>
            <person name="Yuan X."/>
            <person name="Wang W."/>
            <person name="Yang Q."/>
            <person name="Chen L."/>
            <person name="Sun Z."/>
            <person name="Wang K."/>
            <person name="Pan B."/>
            <person name="Chen J."/>
            <person name="Bao Y."/>
            <person name="Liu F."/>
            <person name="Qi X."/>
            <person name="Gang D.R."/>
            <person name="Wen J."/>
            <person name="Li J."/>
        </authorList>
    </citation>
    <scope>NUCLEOTIDE SEQUENCE</scope>
    <source>
        <strain evidence="19">Dzin_1.0</strain>
    </source>
</reference>
<evidence type="ECO:0000313" key="19">
    <source>
        <dbReference type="EMBL" id="KAJ0964577.1"/>
    </source>
</evidence>
<dbReference type="Gene3D" id="1.25.40.20">
    <property type="entry name" value="Ankyrin repeat-containing domain"/>
    <property type="match status" value="1"/>
</dbReference>
<evidence type="ECO:0000256" key="16">
    <source>
        <dbReference type="SAM" id="MobiDB-lite"/>
    </source>
</evidence>
<dbReference type="InterPro" id="IPR011333">
    <property type="entry name" value="SKP1/BTB/POZ_sf"/>
</dbReference>
<protein>
    <submittedName>
        <fullName evidence="19">Uncharacterized protein</fullName>
    </submittedName>
</protein>
<evidence type="ECO:0000256" key="2">
    <source>
        <dbReference type="ARBA" id="ARBA00004906"/>
    </source>
</evidence>
<proteinExistence type="inferred from homology"/>
<dbReference type="AlphaFoldDB" id="A0A9D5H688"/>
<evidence type="ECO:0000256" key="9">
    <source>
        <dbReference type="ARBA" id="ARBA00022833"/>
    </source>
</evidence>
<evidence type="ECO:0000256" key="15">
    <source>
        <dbReference type="PROSITE-ProRule" id="PRU01391"/>
    </source>
</evidence>
<dbReference type="GO" id="GO:0009862">
    <property type="term" value="P:systemic acquired resistance, salicylic acid mediated signaling pathway"/>
    <property type="evidence" value="ECO:0007669"/>
    <property type="project" value="InterPro"/>
</dbReference>
<comment type="caution">
    <text evidence="19">The sequence shown here is derived from an EMBL/GenBank/DDBJ whole genome shotgun (WGS) entry which is preliminary data.</text>
</comment>
<comment type="similarity">
    <text evidence="13">Belongs to the plant 'ANKYRIN-BTB/POZ' family. 'NPR1-like' subfamily.</text>
</comment>
<evidence type="ECO:0000256" key="12">
    <source>
        <dbReference type="ARBA" id="ARBA00034306"/>
    </source>
</evidence>
<evidence type="ECO:0000256" key="5">
    <source>
        <dbReference type="ARBA" id="ARBA00022737"/>
    </source>
</evidence>
<dbReference type="OrthoDB" id="71307at2759"/>
<evidence type="ECO:0000256" key="4">
    <source>
        <dbReference type="ARBA" id="ARBA00022723"/>
    </source>
</evidence>
<dbReference type="GO" id="GO:0016604">
    <property type="term" value="C:nuclear body"/>
    <property type="evidence" value="ECO:0007669"/>
    <property type="project" value="UniProtKB-SubCell"/>
</dbReference>
<evidence type="ECO:0000259" key="18">
    <source>
        <dbReference type="PROSITE" id="PS52046"/>
    </source>
</evidence>
<dbReference type="PANTHER" id="PTHR46475:SF1">
    <property type="entry name" value="REGULATORY PROTEIN NPR2"/>
    <property type="match status" value="1"/>
</dbReference>
<dbReference type="PROSITE" id="PS50097">
    <property type="entry name" value="BTB"/>
    <property type="match status" value="1"/>
</dbReference>
<dbReference type="Gene3D" id="3.30.710.10">
    <property type="entry name" value="Potassium Channel Kv1.1, Chain A"/>
    <property type="match status" value="1"/>
</dbReference>
<evidence type="ECO:0000256" key="1">
    <source>
        <dbReference type="ARBA" id="ARBA00004496"/>
    </source>
</evidence>
<dbReference type="Pfam" id="PF12796">
    <property type="entry name" value="Ank_2"/>
    <property type="match status" value="1"/>
</dbReference>
<evidence type="ECO:0000256" key="3">
    <source>
        <dbReference type="ARBA" id="ARBA00022490"/>
    </source>
</evidence>
<keyword evidence="10 14" id="KW-0040">ANK repeat</keyword>
<dbReference type="PROSITE" id="PS50297">
    <property type="entry name" value="ANK_REP_REGION"/>
    <property type="match status" value="1"/>
</dbReference>
<feature type="domain" description="C2HC NPR-type" evidence="18">
    <location>
        <begin position="147"/>
        <end position="161"/>
    </location>
</feature>
<keyword evidence="3" id="KW-0963">Cytoplasm</keyword>
<evidence type="ECO:0000256" key="10">
    <source>
        <dbReference type="ARBA" id="ARBA00023043"/>
    </source>
</evidence>
<dbReference type="InterPro" id="IPR002110">
    <property type="entry name" value="Ankyrin_rpt"/>
</dbReference>
<evidence type="ECO:0000256" key="14">
    <source>
        <dbReference type="PROSITE-ProRule" id="PRU00023"/>
    </source>
</evidence>
<evidence type="ECO:0000259" key="17">
    <source>
        <dbReference type="PROSITE" id="PS50097"/>
    </source>
</evidence>
<dbReference type="InterPro" id="IPR044292">
    <property type="entry name" value="NPR"/>
</dbReference>
<keyword evidence="20" id="KW-1185">Reference proteome</keyword>
<keyword evidence="9" id="KW-0862">Zinc</keyword>
<comment type="subcellular location">
    <subcellularLocation>
        <location evidence="1">Cytoplasm</location>
    </subcellularLocation>
    <subcellularLocation>
        <location evidence="12">Nucleus</location>
        <location evidence="12">Nuclear body</location>
    </subcellularLocation>
</comment>
<evidence type="ECO:0000256" key="11">
    <source>
        <dbReference type="ARBA" id="ARBA00023242"/>
    </source>
</evidence>
<evidence type="ECO:0000313" key="20">
    <source>
        <dbReference type="Proteomes" id="UP001085076"/>
    </source>
</evidence>
<gene>
    <name evidence="19" type="ORF">J5N97_025715</name>
</gene>
<dbReference type="GO" id="GO:2000022">
    <property type="term" value="P:regulation of jasmonic acid mediated signaling pathway"/>
    <property type="evidence" value="ECO:0007669"/>
    <property type="project" value="InterPro"/>
</dbReference>
<dbReference type="FunFam" id="1.25.40.20:FF:000239">
    <property type="entry name" value="BTB/POZ domain and ankyrin repeat-containing protein NPR1"/>
    <property type="match status" value="1"/>
</dbReference>
<dbReference type="InterPro" id="IPR021094">
    <property type="entry name" value="NPR1/NIM1-like_C"/>
</dbReference>
<keyword evidence="8" id="KW-0611">Plant defense</keyword>
<dbReference type="PROSITE" id="PS50088">
    <property type="entry name" value="ANK_REPEAT"/>
    <property type="match status" value="1"/>
</dbReference>
<dbReference type="GO" id="GO:0042742">
    <property type="term" value="P:defense response to bacterium"/>
    <property type="evidence" value="ECO:0007669"/>
    <property type="project" value="TreeGrafter"/>
</dbReference>
<keyword evidence="11" id="KW-0539">Nucleus</keyword>
<feature type="region of interest" description="Disordered" evidence="16">
    <location>
        <begin position="559"/>
        <end position="584"/>
    </location>
</feature>
<dbReference type="InterPro" id="IPR057250">
    <property type="entry name" value="Znf_C2HC_NPR-type"/>
</dbReference>
<dbReference type="EMBL" id="JAGGNH010000008">
    <property type="protein sequence ID" value="KAJ0964577.1"/>
    <property type="molecule type" value="Genomic_DNA"/>
</dbReference>
<evidence type="ECO:0000256" key="7">
    <source>
        <dbReference type="ARBA" id="ARBA00022786"/>
    </source>
</evidence>
<evidence type="ECO:0000256" key="13">
    <source>
        <dbReference type="ARBA" id="ARBA00044947"/>
    </source>
</evidence>
<dbReference type="PANTHER" id="PTHR46475">
    <property type="entry name" value="REGULATORY PROTEIN NPR3"/>
    <property type="match status" value="1"/>
</dbReference>
<reference evidence="19" key="1">
    <citation type="submission" date="2021-03" db="EMBL/GenBank/DDBJ databases">
        <authorList>
            <person name="Li Z."/>
            <person name="Yang C."/>
        </authorList>
    </citation>
    <scope>NUCLEOTIDE SEQUENCE</scope>
    <source>
        <strain evidence="19">Dzin_1.0</strain>
        <tissue evidence="19">Leaf</tissue>
    </source>
</reference>
<dbReference type="InterPro" id="IPR000210">
    <property type="entry name" value="BTB/POZ_dom"/>
</dbReference>
<feature type="repeat" description="ANK" evidence="14">
    <location>
        <begin position="332"/>
        <end position="364"/>
    </location>
</feature>